<proteinExistence type="predicted"/>
<dbReference type="PANTHER" id="PTHR21016">
    <property type="entry name" value="BETA-AMYLOID BINDING PROTEIN-RELATED"/>
    <property type="match status" value="1"/>
</dbReference>
<evidence type="ECO:0000313" key="17">
    <source>
        <dbReference type="Proteomes" id="UP000422997"/>
    </source>
</evidence>
<reference evidence="10" key="5">
    <citation type="submission" date="2023-01" db="EMBL/GenBank/DDBJ databases">
        <title>Human gut microbiome strain richness.</title>
        <authorList>
            <person name="Chen-Liaw A."/>
        </authorList>
    </citation>
    <scope>NUCLEOTIDE SEQUENCE</scope>
    <source>
        <strain evidence="10">1001283st1_B9_1001283B150217_161031</strain>
    </source>
</reference>
<evidence type="ECO:0000313" key="14">
    <source>
        <dbReference type="Proteomes" id="UP000027855"/>
    </source>
</evidence>
<evidence type="ECO:0000313" key="11">
    <source>
        <dbReference type="EMBL" id="PZD56975.1"/>
    </source>
</evidence>
<evidence type="ECO:0000313" key="15">
    <source>
        <dbReference type="Proteomes" id="UP000248776"/>
    </source>
</evidence>
<protein>
    <submittedName>
        <fullName evidence="9">Membrane protein</fullName>
    </submittedName>
    <submittedName>
        <fullName evidence="10">TM2 domain-containing protein</fullName>
    </submittedName>
</protein>
<evidence type="ECO:0000256" key="7">
    <source>
        <dbReference type="SAM" id="Phobius"/>
    </source>
</evidence>
<dbReference type="Proteomes" id="UP001212483">
    <property type="component" value="Unassembled WGS sequence"/>
</dbReference>
<evidence type="ECO:0000313" key="10">
    <source>
        <dbReference type="EMBL" id="MDB8606088.1"/>
    </source>
</evidence>
<dbReference type="Proteomes" id="UP000422997">
    <property type="component" value="Chromosome"/>
</dbReference>
<dbReference type="PATRIC" id="fig|1304.175.peg.212"/>
<keyword evidence="3" id="KW-0732">Signal</keyword>
<evidence type="ECO:0000313" key="9">
    <source>
        <dbReference type="EMBL" id="KEO46852.1"/>
    </source>
</evidence>
<name>A0A074J2Q1_STRSL</name>
<evidence type="ECO:0000313" key="13">
    <source>
        <dbReference type="EMBL" id="TNF66811.1"/>
    </source>
</evidence>
<evidence type="ECO:0000256" key="1">
    <source>
        <dbReference type="ARBA" id="ARBA00004141"/>
    </source>
</evidence>
<dbReference type="EMBL" id="CP018187">
    <property type="protein sequence ID" value="QGU79829.1"/>
    <property type="molecule type" value="Genomic_DNA"/>
</dbReference>
<dbReference type="PANTHER" id="PTHR21016:SF4">
    <property type="entry name" value="TM2 DOMAIN-CONTAINING PROTEIN 2"/>
    <property type="match status" value="1"/>
</dbReference>
<evidence type="ECO:0000259" key="8">
    <source>
        <dbReference type="Pfam" id="PF05154"/>
    </source>
</evidence>
<evidence type="ECO:0000256" key="2">
    <source>
        <dbReference type="ARBA" id="ARBA00022692"/>
    </source>
</evidence>
<evidence type="ECO:0000256" key="3">
    <source>
        <dbReference type="ARBA" id="ARBA00022729"/>
    </source>
</evidence>
<feature type="transmembrane region" description="Helical" evidence="7">
    <location>
        <begin position="47"/>
        <end position="66"/>
    </location>
</feature>
<accession>A0A074J2Q1</accession>
<dbReference type="Proteomes" id="UP000308186">
    <property type="component" value="Unassembled WGS sequence"/>
</dbReference>
<sequence>MNPVDQWITINAKYFPTEQVQYIRQRLEALPEQQLSMLYSISFQDPTMLLIISLLGGTLGIDRFLLGQIGLGVGKLLTCGGCGIWSIVDLFLIMDATRQSNAQKLFAVIG</sequence>
<evidence type="ECO:0000313" key="12">
    <source>
        <dbReference type="EMBL" id="QGU79829.1"/>
    </source>
</evidence>
<dbReference type="GO" id="GO:0016020">
    <property type="term" value="C:membrane"/>
    <property type="evidence" value="ECO:0007669"/>
    <property type="project" value="UniProtKB-SubCell"/>
</dbReference>
<reference evidence="13 16" key="4">
    <citation type="submission" date="2019-06" db="EMBL/GenBank/DDBJ databases">
        <title>Genome Announcement To Ensure Probiotic Safety of Streptococcus salivarius UBSS01.</title>
        <authorList>
            <person name="Sulthana A."/>
            <person name="Lakshmi S.G."/>
            <person name="Madempudi R.S."/>
        </authorList>
    </citation>
    <scope>NUCLEOTIDE SEQUENCE [LARGE SCALE GENOMIC DNA]</scope>
    <source>
        <strain evidence="13 16">UBSS01</strain>
    </source>
</reference>
<dbReference type="RefSeq" id="WP_013989998.1">
    <property type="nucleotide sequence ID" value="NZ_AP031488.1"/>
</dbReference>
<evidence type="ECO:0000313" key="16">
    <source>
        <dbReference type="Proteomes" id="UP000308186"/>
    </source>
</evidence>
<keyword evidence="4 7" id="KW-1133">Transmembrane helix</keyword>
<dbReference type="InterPro" id="IPR007829">
    <property type="entry name" value="TM2"/>
</dbReference>
<organism evidence="9 14">
    <name type="scientific">Streptococcus salivarius</name>
    <dbReference type="NCBI Taxonomy" id="1304"/>
    <lineage>
        <taxon>Bacteria</taxon>
        <taxon>Bacillati</taxon>
        <taxon>Bacillota</taxon>
        <taxon>Bacilli</taxon>
        <taxon>Lactobacillales</taxon>
        <taxon>Streptococcaceae</taxon>
        <taxon>Streptococcus</taxon>
    </lineage>
</organism>
<dbReference type="EMBL" id="VDCW01000009">
    <property type="protein sequence ID" value="TNF66811.1"/>
    <property type="molecule type" value="Genomic_DNA"/>
</dbReference>
<dbReference type="EMBL" id="NSIW01000004">
    <property type="protein sequence ID" value="PZD56975.1"/>
    <property type="molecule type" value="Genomic_DNA"/>
</dbReference>
<dbReference type="EMBL" id="JJMT01000001">
    <property type="protein sequence ID" value="KEO46852.1"/>
    <property type="molecule type" value="Genomic_DNA"/>
</dbReference>
<reference evidence="9 14" key="1">
    <citation type="submission" date="2014-04" db="EMBL/GenBank/DDBJ databases">
        <title>Variable characteristics of bacteriocin-producing Streptococcus salivarius strains isolated from Malaysian subjects.</title>
        <authorList>
            <person name="Philip K."/>
            <person name="Barbour A."/>
        </authorList>
    </citation>
    <scope>NUCLEOTIDE SEQUENCE [LARGE SCALE GENOMIC DNA]</scope>
    <source>
        <strain evidence="9 14">NU10</strain>
    </source>
</reference>
<dbReference type="Proteomes" id="UP000027855">
    <property type="component" value="Unassembled WGS sequence"/>
</dbReference>
<feature type="transmembrane region" description="Helical" evidence="7">
    <location>
        <begin position="72"/>
        <end position="94"/>
    </location>
</feature>
<dbReference type="InterPro" id="IPR050932">
    <property type="entry name" value="TM2D1-3-like"/>
</dbReference>
<comment type="subcellular location">
    <subcellularLocation>
        <location evidence="1">Membrane</location>
        <topology evidence="1">Multi-pass membrane protein</topology>
    </subcellularLocation>
</comment>
<reference evidence="11 15" key="3">
    <citation type="submission" date="2017-08" db="EMBL/GenBank/DDBJ databases">
        <title>Streptococcus salivarius strain HS0302 Genome.</title>
        <authorList>
            <person name="Smith J."/>
            <person name="Deng P."/>
            <person name="Geng M."/>
        </authorList>
    </citation>
    <scope>NUCLEOTIDE SEQUENCE [LARGE SCALE GENOMIC DNA]</scope>
    <source>
        <strain evidence="11 15">HS0302</strain>
    </source>
</reference>
<dbReference type="OMA" id="DAQKVDM"/>
<feature type="domain" description="TM2" evidence="8">
    <location>
        <begin position="45"/>
        <end position="91"/>
    </location>
</feature>
<dbReference type="Pfam" id="PF05154">
    <property type="entry name" value="TM2"/>
    <property type="match status" value="1"/>
</dbReference>
<keyword evidence="2 7" id="KW-0812">Transmembrane</keyword>
<evidence type="ECO:0000256" key="5">
    <source>
        <dbReference type="ARBA" id="ARBA00023136"/>
    </source>
</evidence>
<gene>
    <name evidence="12" type="ORF">BSR19_01190</name>
    <name evidence="11" type="ORF">CKU37_02995</name>
    <name evidence="9" type="ORF">DL07_00280</name>
    <name evidence="13" type="ORF">FBF48_08340</name>
    <name evidence="10" type="ORF">PNU22_06305</name>
</gene>
<dbReference type="Proteomes" id="UP000248776">
    <property type="component" value="Unassembled WGS sequence"/>
</dbReference>
<dbReference type="AlphaFoldDB" id="A0A074J2Q1"/>
<keyword evidence="6" id="KW-0325">Glycoprotein</keyword>
<reference evidence="12 17" key="2">
    <citation type="submission" date="2016-11" db="EMBL/GenBank/DDBJ databases">
        <title>The potential of Streptococcus salivarius to inhibit the production of volatile sulphur compounds in the oral cavity.</title>
        <authorList>
            <person name="Sun L."/>
            <person name="Li Z."/>
            <person name="Jin D."/>
            <person name="Zhao H."/>
        </authorList>
    </citation>
    <scope>NUCLEOTIDE SEQUENCE [LARGE SCALE GENOMIC DNA]</scope>
    <source>
        <strain evidence="12 17">ICDC2</strain>
    </source>
</reference>
<dbReference type="EMBL" id="JAQMJO010000004">
    <property type="protein sequence ID" value="MDB8606088.1"/>
    <property type="molecule type" value="Genomic_DNA"/>
</dbReference>
<evidence type="ECO:0000256" key="6">
    <source>
        <dbReference type="ARBA" id="ARBA00023180"/>
    </source>
</evidence>
<keyword evidence="5 7" id="KW-0472">Membrane</keyword>
<evidence type="ECO:0000256" key="4">
    <source>
        <dbReference type="ARBA" id="ARBA00022989"/>
    </source>
</evidence>